<dbReference type="SUPFAM" id="SSF117856">
    <property type="entry name" value="AF0104/ALDC/Ptd012-like"/>
    <property type="match status" value="1"/>
</dbReference>
<dbReference type="PROSITE" id="PS51742">
    <property type="entry name" value="PPC"/>
    <property type="match status" value="1"/>
</dbReference>
<evidence type="ECO:0000313" key="3">
    <source>
        <dbReference type="Proteomes" id="UP000578819"/>
    </source>
</evidence>
<sequence length="147" mass="16158">MRVREIKEDQRRVLVVVCDRDEEAVATLRDAIREYDIRAAQVTAVGGFRSGELGYFDPNVHDYLPIAIDGQVEVLSLLGDVAEHDGRPELHVHAVCGRRDGSTIGGHLLRGEVWPTLEVVLTEVAPSLAKRFDPEIGLALLTPDLPG</sequence>
<evidence type="ECO:0000313" key="2">
    <source>
        <dbReference type="EMBL" id="MBB4962540.1"/>
    </source>
</evidence>
<dbReference type="RefSeq" id="WP_184538820.1">
    <property type="nucleotide sequence ID" value="NZ_JACHJW010000001.1"/>
</dbReference>
<evidence type="ECO:0000259" key="1">
    <source>
        <dbReference type="PROSITE" id="PS51742"/>
    </source>
</evidence>
<dbReference type="Gene3D" id="3.30.1330.80">
    <property type="entry name" value="Hypothetical protein, similar to alpha- acetolactate decarboxylase, domain 2"/>
    <property type="match status" value="1"/>
</dbReference>
<name>A0A7W7WSV3_9ACTN</name>
<feature type="domain" description="PPC" evidence="1">
    <location>
        <begin position="8"/>
        <end position="144"/>
    </location>
</feature>
<keyword evidence="3" id="KW-1185">Reference proteome</keyword>
<dbReference type="Proteomes" id="UP000578819">
    <property type="component" value="Unassembled WGS sequence"/>
</dbReference>
<protein>
    <recommendedName>
        <fullName evidence="1">PPC domain-containing protein</fullName>
    </recommendedName>
</protein>
<reference evidence="2 3" key="1">
    <citation type="submission" date="2020-08" db="EMBL/GenBank/DDBJ databases">
        <title>Sequencing the genomes of 1000 actinobacteria strains.</title>
        <authorList>
            <person name="Klenk H.-P."/>
        </authorList>
    </citation>
    <scope>NUCLEOTIDE SEQUENCE [LARGE SCALE GENOMIC DNA]</scope>
    <source>
        <strain evidence="2 3">DSM 45886</strain>
    </source>
</reference>
<dbReference type="PANTHER" id="PTHR34988:SF1">
    <property type="entry name" value="DNA-BINDING PROTEIN"/>
    <property type="match status" value="1"/>
</dbReference>
<dbReference type="PANTHER" id="PTHR34988">
    <property type="entry name" value="PROTEIN, PUTATIVE-RELATED"/>
    <property type="match status" value="1"/>
</dbReference>
<gene>
    <name evidence="2" type="ORF">FHR38_006273</name>
</gene>
<dbReference type="AlphaFoldDB" id="A0A7W7WSV3"/>
<dbReference type="EMBL" id="JACHJW010000001">
    <property type="protein sequence ID" value="MBB4962540.1"/>
    <property type="molecule type" value="Genomic_DNA"/>
</dbReference>
<proteinExistence type="predicted"/>
<dbReference type="InterPro" id="IPR005175">
    <property type="entry name" value="PPC_dom"/>
</dbReference>
<accession>A0A7W7WSV3</accession>
<organism evidence="2 3">
    <name type="scientific">Micromonospora polyrhachis</name>
    <dbReference type="NCBI Taxonomy" id="1282883"/>
    <lineage>
        <taxon>Bacteria</taxon>
        <taxon>Bacillati</taxon>
        <taxon>Actinomycetota</taxon>
        <taxon>Actinomycetes</taxon>
        <taxon>Micromonosporales</taxon>
        <taxon>Micromonosporaceae</taxon>
        <taxon>Micromonospora</taxon>
    </lineage>
</organism>
<comment type="caution">
    <text evidence="2">The sequence shown here is derived from an EMBL/GenBank/DDBJ whole genome shotgun (WGS) entry which is preliminary data.</text>
</comment>
<dbReference type="CDD" id="cd11378">
    <property type="entry name" value="DUF296"/>
    <property type="match status" value="1"/>
</dbReference>
<dbReference type="Pfam" id="PF03479">
    <property type="entry name" value="PCC"/>
    <property type="match status" value="1"/>
</dbReference>